<dbReference type="AlphaFoldDB" id="A0A550C050"/>
<dbReference type="InterPro" id="IPR013087">
    <property type="entry name" value="Znf_C2H2_type"/>
</dbReference>
<dbReference type="PROSITE" id="PS50157">
    <property type="entry name" value="ZINC_FINGER_C2H2_2"/>
    <property type="match status" value="1"/>
</dbReference>
<keyword evidence="4" id="KW-1185">Reference proteome</keyword>
<dbReference type="GO" id="GO:0008270">
    <property type="term" value="F:zinc ion binding"/>
    <property type="evidence" value="ECO:0007669"/>
    <property type="project" value="UniProtKB-KW"/>
</dbReference>
<dbReference type="OrthoDB" id="654211at2759"/>
<organism evidence="3 4">
    <name type="scientific">Schizophyllum amplum</name>
    <dbReference type="NCBI Taxonomy" id="97359"/>
    <lineage>
        <taxon>Eukaryota</taxon>
        <taxon>Fungi</taxon>
        <taxon>Dikarya</taxon>
        <taxon>Basidiomycota</taxon>
        <taxon>Agaricomycotina</taxon>
        <taxon>Agaricomycetes</taxon>
        <taxon>Agaricomycetidae</taxon>
        <taxon>Agaricales</taxon>
        <taxon>Schizophyllaceae</taxon>
        <taxon>Schizophyllum</taxon>
    </lineage>
</organism>
<name>A0A550C050_9AGAR</name>
<keyword evidence="1" id="KW-0862">Zinc</keyword>
<dbReference type="SMART" id="SM00355">
    <property type="entry name" value="ZnF_C2H2"/>
    <property type="match status" value="2"/>
</dbReference>
<dbReference type="SUPFAM" id="SSF57667">
    <property type="entry name" value="beta-beta-alpha zinc fingers"/>
    <property type="match status" value="1"/>
</dbReference>
<dbReference type="STRING" id="97359.A0A550C050"/>
<proteinExistence type="predicted"/>
<evidence type="ECO:0000256" key="1">
    <source>
        <dbReference type="PROSITE-ProRule" id="PRU00042"/>
    </source>
</evidence>
<keyword evidence="1" id="KW-0479">Metal-binding</keyword>
<gene>
    <name evidence="3" type="ORF">BD626DRAFT_634233</name>
</gene>
<dbReference type="EMBL" id="VDMD01000038">
    <property type="protein sequence ID" value="TRM58153.1"/>
    <property type="molecule type" value="Genomic_DNA"/>
</dbReference>
<feature type="domain" description="C2H2-type" evidence="2">
    <location>
        <begin position="100"/>
        <end position="127"/>
    </location>
</feature>
<comment type="caution">
    <text evidence="3">The sequence shown here is derived from an EMBL/GenBank/DDBJ whole genome shotgun (WGS) entry which is preliminary data.</text>
</comment>
<evidence type="ECO:0000259" key="2">
    <source>
        <dbReference type="PROSITE" id="PS50157"/>
    </source>
</evidence>
<keyword evidence="1" id="KW-0863">Zinc-finger</keyword>
<reference evidence="3 4" key="1">
    <citation type="journal article" date="2019" name="New Phytol.">
        <title>Comparative genomics reveals unique wood-decay strategies and fruiting body development in the Schizophyllaceae.</title>
        <authorList>
            <person name="Almasi E."/>
            <person name="Sahu N."/>
            <person name="Krizsan K."/>
            <person name="Balint B."/>
            <person name="Kovacs G.M."/>
            <person name="Kiss B."/>
            <person name="Cseklye J."/>
            <person name="Drula E."/>
            <person name="Henrissat B."/>
            <person name="Nagy I."/>
            <person name="Chovatia M."/>
            <person name="Adam C."/>
            <person name="LaButti K."/>
            <person name="Lipzen A."/>
            <person name="Riley R."/>
            <person name="Grigoriev I.V."/>
            <person name="Nagy L.G."/>
        </authorList>
    </citation>
    <scope>NUCLEOTIDE SEQUENCE [LARGE SCALE GENOMIC DNA]</scope>
    <source>
        <strain evidence="3 4">NL-1724</strain>
    </source>
</reference>
<dbReference type="Proteomes" id="UP000320762">
    <property type="component" value="Unassembled WGS sequence"/>
</dbReference>
<evidence type="ECO:0000313" key="3">
    <source>
        <dbReference type="EMBL" id="TRM58153.1"/>
    </source>
</evidence>
<protein>
    <recommendedName>
        <fullName evidence="2">C2H2-type domain-containing protein</fullName>
    </recommendedName>
</protein>
<accession>A0A550C050</accession>
<dbReference type="PROSITE" id="PS00028">
    <property type="entry name" value="ZINC_FINGER_C2H2_1"/>
    <property type="match status" value="2"/>
</dbReference>
<dbReference type="Gene3D" id="3.30.160.60">
    <property type="entry name" value="Classic Zinc Finger"/>
    <property type="match status" value="1"/>
</dbReference>
<sequence>MPAIDYMTSSAPLLTPFVDAPAAHTILTTPPMHTTLRISLSSSPATSSAVGSCSTSIPSSPCVNVTHGGTDGFRQEIGSSAQTAASFLRRRPGSKPNPDYRCRRCGKTFTRSINFQDHCLRHENHKRFSCIEPSCISRFNTASDRDSHSKRVHGISRRRVFS</sequence>
<dbReference type="InterPro" id="IPR036236">
    <property type="entry name" value="Znf_C2H2_sf"/>
</dbReference>
<evidence type="ECO:0000313" key="4">
    <source>
        <dbReference type="Proteomes" id="UP000320762"/>
    </source>
</evidence>